<dbReference type="PROSITE" id="PS50893">
    <property type="entry name" value="ABC_TRANSPORTER_2"/>
    <property type="match status" value="1"/>
</dbReference>
<keyword evidence="2" id="KW-0547">Nucleotide-binding</keyword>
<dbReference type="eggNOG" id="COG1136">
    <property type="taxonomic scope" value="Bacteria"/>
</dbReference>
<keyword evidence="1" id="KW-0813">Transport</keyword>
<dbReference type="GO" id="GO:0005524">
    <property type="term" value="F:ATP binding"/>
    <property type="evidence" value="ECO:0007669"/>
    <property type="project" value="UniProtKB-KW"/>
</dbReference>
<feature type="domain" description="ABC transporter" evidence="5">
    <location>
        <begin position="17"/>
        <end position="244"/>
    </location>
</feature>
<dbReference type="CDD" id="cd03255">
    <property type="entry name" value="ABC_MJ0796_LolCDE_FtsE"/>
    <property type="match status" value="1"/>
</dbReference>
<evidence type="ECO:0000256" key="3">
    <source>
        <dbReference type="ARBA" id="ARBA00022840"/>
    </source>
</evidence>
<dbReference type="PATRIC" id="fig|926566.3.peg.1470"/>
<evidence type="ECO:0000256" key="2">
    <source>
        <dbReference type="ARBA" id="ARBA00022741"/>
    </source>
</evidence>
<dbReference type="PANTHER" id="PTHR24220">
    <property type="entry name" value="IMPORT ATP-BINDING PROTEIN"/>
    <property type="match status" value="1"/>
</dbReference>
<protein>
    <submittedName>
        <fullName evidence="6">ABC-type antimicrobial peptide transport system, ATPase component</fullName>
    </submittedName>
</protein>
<dbReference type="PROSITE" id="PS00211">
    <property type="entry name" value="ABC_TRANSPORTER_1"/>
    <property type="match status" value="1"/>
</dbReference>
<dbReference type="SUPFAM" id="SSF52540">
    <property type="entry name" value="P-loop containing nucleoside triphosphate hydrolases"/>
    <property type="match status" value="1"/>
</dbReference>
<proteinExistence type="inferred from homology"/>
<accession>I3ZEX8</accession>
<dbReference type="Proteomes" id="UP000006056">
    <property type="component" value="Chromosome"/>
</dbReference>
<dbReference type="Pfam" id="PF00005">
    <property type="entry name" value="ABC_tran"/>
    <property type="match status" value="1"/>
</dbReference>
<reference evidence="6 7" key="1">
    <citation type="submission" date="2012-06" db="EMBL/GenBank/DDBJ databases">
        <title>Complete genome of Terriglobus roseus DSM 18391.</title>
        <authorList>
            <consortium name="US DOE Joint Genome Institute (JGI-PGF)"/>
            <person name="Lucas S."/>
            <person name="Copeland A."/>
            <person name="Lapidus A."/>
            <person name="Glavina del Rio T."/>
            <person name="Dalin E."/>
            <person name="Tice H."/>
            <person name="Bruce D."/>
            <person name="Goodwin L."/>
            <person name="Pitluck S."/>
            <person name="Peters L."/>
            <person name="Mikhailova N."/>
            <person name="Munk A.C.C."/>
            <person name="Kyrpides N."/>
            <person name="Mavromatis K."/>
            <person name="Ivanova N."/>
            <person name="Brettin T."/>
            <person name="Detter J.C."/>
            <person name="Han C."/>
            <person name="Larimer F."/>
            <person name="Land M."/>
            <person name="Hauser L."/>
            <person name="Markowitz V."/>
            <person name="Cheng J.-F."/>
            <person name="Hugenholtz P."/>
            <person name="Woyke T."/>
            <person name="Wu D."/>
            <person name="Brambilla E."/>
            <person name="Klenk H.-P."/>
            <person name="Eisen J.A."/>
        </authorList>
    </citation>
    <scope>NUCLEOTIDE SEQUENCE [LARGE SCALE GENOMIC DNA]</scope>
    <source>
        <strain evidence="7">DSM 18391 / NRRL B-41598 / KBS 63</strain>
    </source>
</reference>
<evidence type="ECO:0000313" key="7">
    <source>
        <dbReference type="Proteomes" id="UP000006056"/>
    </source>
</evidence>
<dbReference type="InterPro" id="IPR017911">
    <property type="entry name" value="MacB-like_ATP-bd"/>
</dbReference>
<dbReference type="InterPro" id="IPR027417">
    <property type="entry name" value="P-loop_NTPase"/>
</dbReference>
<gene>
    <name evidence="6" type="ordered locus">Terro_1489</name>
</gene>
<dbReference type="HOGENOM" id="CLU_000604_1_22_0"/>
<dbReference type="OrthoDB" id="9791546at2"/>
<dbReference type="FunFam" id="3.40.50.300:FF:000032">
    <property type="entry name" value="Export ABC transporter ATP-binding protein"/>
    <property type="match status" value="1"/>
</dbReference>
<dbReference type="InterPro" id="IPR003593">
    <property type="entry name" value="AAA+_ATPase"/>
</dbReference>
<dbReference type="GO" id="GO:0016887">
    <property type="term" value="F:ATP hydrolysis activity"/>
    <property type="evidence" value="ECO:0007669"/>
    <property type="project" value="InterPro"/>
</dbReference>
<dbReference type="InterPro" id="IPR017871">
    <property type="entry name" value="ABC_transporter-like_CS"/>
</dbReference>
<keyword evidence="3" id="KW-0067">ATP-binding</keyword>
<dbReference type="STRING" id="926566.Terro_1489"/>
<dbReference type="GO" id="GO:0098796">
    <property type="term" value="C:membrane protein complex"/>
    <property type="evidence" value="ECO:0007669"/>
    <property type="project" value="UniProtKB-ARBA"/>
</dbReference>
<dbReference type="GO" id="GO:0005886">
    <property type="term" value="C:plasma membrane"/>
    <property type="evidence" value="ECO:0007669"/>
    <property type="project" value="TreeGrafter"/>
</dbReference>
<keyword evidence="7" id="KW-1185">Reference proteome</keyword>
<dbReference type="GO" id="GO:0022857">
    <property type="term" value="F:transmembrane transporter activity"/>
    <property type="evidence" value="ECO:0007669"/>
    <property type="project" value="TreeGrafter"/>
</dbReference>
<evidence type="ECO:0000256" key="4">
    <source>
        <dbReference type="ARBA" id="ARBA00038388"/>
    </source>
</evidence>
<organism evidence="6 7">
    <name type="scientific">Terriglobus roseus (strain DSM 18391 / NRRL B-41598 / KBS 63)</name>
    <dbReference type="NCBI Taxonomy" id="926566"/>
    <lineage>
        <taxon>Bacteria</taxon>
        <taxon>Pseudomonadati</taxon>
        <taxon>Acidobacteriota</taxon>
        <taxon>Terriglobia</taxon>
        <taxon>Terriglobales</taxon>
        <taxon>Acidobacteriaceae</taxon>
        <taxon>Terriglobus</taxon>
    </lineage>
</organism>
<dbReference type="EMBL" id="CP003379">
    <property type="protein sequence ID" value="AFL87796.1"/>
    <property type="molecule type" value="Genomic_DNA"/>
</dbReference>
<dbReference type="InterPro" id="IPR015854">
    <property type="entry name" value="ABC_transpr_LolD-like"/>
</dbReference>
<dbReference type="AlphaFoldDB" id="I3ZEX8"/>
<dbReference type="Gene3D" id="3.40.50.300">
    <property type="entry name" value="P-loop containing nucleotide triphosphate hydrolases"/>
    <property type="match status" value="1"/>
</dbReference>
<dbReference type="SMART" id="SM00382">
    <property type="entry name" value="AAA"/>
    <property type="match status" value="1"/>
</dbReference>
<sequence length="244" mass="26251">MPDAKPLNAPDLTEPLVRVESLTKSYATGRGELVLFRELSFTVAHGEMLAIVGASGAGKSTLLHLLAAMDSPTSGDVIIHGTSLAALKPADQAEFRNRTIGYVWQAHYLLPEFTAEENVAMPLLTRGTSQAEARQKARQWLAEVGLADRATHRAGELSGGEQQRVSLARALVTEPRLLLADEPTGNLDAATGDAIFDLLDRLHTSHGISTVMVTHNMAIAARCDRTLVLRDGRLVELASTNLQV</sequence>
<comment type="similarity">
    <text evidence="4">Belongs to the ABC transporter superfamily. Macrolide exporter (TC 3.A.1.122) family.</text>
</comment>
<name>I3ZEX8_TERRK</name>
<evidence type="ECO:0000259" key="5">
    <source>
        <dbReference type="PROSITE" id="PS50893"/>
    </source>
</evidence>
<evidence type="ECO:0000313" key="6">
    <source>
        <dbReference type="EMBL" id="AFL87796.1"/>
    </source>
</evidence>
<dbReference type="KEGG" id="trs:Terro_1489"/>
<dbReference type="PANTHER" id="PTHR24220:SF689">
    <property type="entry name" value="LIPOPROTEIN-RELEASING SYSTEM ATP-BINDING PROTEIN LOLD"/>
    <property type="match status" value="1"/>
</dbReference>
<dbReference type="RefSeq" id="WP_014785365.1">
    <property type="nucleotide sequence ID" value="NC_018014.1"/>
</dbReference>
<evidence type="ECO:0000256" key="1">
    <source>
        <dbReference type="ARBA" id="ARBA00022448"/>
    </source>
</evidence>
<dbReference type="InterPro" id="IPR003439">
    <property type="entry name" value="ABC_transporter-like_ATP-bd"/>
</dbReference>